<dbReference type="SUPFAM" id="SSF49309">
    <property type="entry name" value="Transglutaminase, two C-terminal domains"/>
    <property type="match status" value="2"/>
</dbReference>
<dbReference type="Gene3D" id="2.60.40.10">
    <property type="entry name" value="Immunoglobulins"/>
    <property type="match status" value="2"/>
</dbReference>
<dbReference type="AlphaFoldDB" id="G3PMW5"/>
<dbReference type="Pfam" id="PF00927">
    <property type="entry name" value="Transglut_C"/>
    <property type="match status" value="2"/>
</dbReference>
<proteinExistence type="inferred from homology"/>
<feature type="domain" description="Transglutaminase C-terminal" evidence="4">
    <location>
        <begin position="115"/>
        <end position="204"/>
    </location>
</feature>
<evidence type="ECO:0000259" key="4">
    <source>
        <dbReference type="Pfam" id="PF00927"/>
    </source>
</evidence>
<dbReference type="Ensembl" id="ENSGACT00000018986.1">
    <property type="protein sequence ID" value="ENSGACP00000018948.1"/>
    <property type="gene ID" value="ENSGACG00000014362.1"/>
</dbReference>
<dbReference type="PANTHER" id="PTHR11590">
    <property type="entry name" value="PROTEIN-GLUTAMINE GAMMA-GLUTAMYLTRANSFERASE"/>
    <property type="match status" value="1"/>
</dbReference>
<keyword evidence="2" id="KW-0808">Transferase</keyword>
<dbReference type="InterPro" id="IPR013783">
    <property type="entry name" value="Ig-like_fold"/>
</dbReference>
<sequence>MDGDGPRMGGDADLSITLRNSSSEPRTLVLHSAAAVMYYTGVLKATVRKDVLDVELQPSEVKSLEWSLDYQLYRDQLVDQAALMLTLSGRVKPTQQVLATQFSFRLRTPDLVITPVGAATVGEKMAVTISFTNPLPQVLKAVIFHVEGLGLVPARKIRYGDIGSHASVSLTEQIVPSLPGTRKLMASLDCRQLTQVHGVADITVLQK</sequence>
<dbReference type="GO" id="GO:0003810">
    <property type="term" value="F:protein-glutamine gamma-glutamyltransferase activity"/>
    <property type="evidence" value="ECO:0007669"/>
    <property type="project" value="UniProtKB-EC"/>
</dbReference>
<dbReference type="FunFam" id="2.60.40.10:FF:000090">
    <property type="entry name" value="Protein-glutamine gamma-glutamyltransferase 2"/>
    <property type="match status" value="1"/>
</dbReference>
<dbReference type="STRING" id="69293.ENSGACP00000018948"/>
<organism evidence="5">
    <name type="scientific">Gasterosteus aculeatus</name>
    <name type="common">Three-spined stickleback</name>
    <dbReference type="NCBI Taxonomy" id="69293"/>
    <lineage>
        <taxon>Eukaryota</taxon>
        <taxon>Metazoa</taxon>
        <taxon>Chordata</taxon>
        <taxon>Craniata</taxon>
        <taxon>Vertebrata</taxon>
        <taxon>Euteleostomi</taxon>
        <taxon>Actinopterygii</taxon>
        <taxon>Neopterygii</taxon>
        <taxon>Teleostei</taxon>
        <taxon>Neoteleostei</taxon>
        <taxon>Acanthomorphata</taxon>
        <taxon>Eupercaria</taxon>
        <taxon>Perciformes</taxon>
        <taxon>Cottioidei</taxon>
        <taxon>Gasterosteales</taxon>
        <taxon>Gasterosteidae</taxon>
        <taxon>Gasterosteus</taxon>
    </lineage>
</organism>
<dbReference type="InterPro" id="IPR050779">
    <property type="entry name" value="Transglutaminase"/>
</dbReference>
<dbReference type="InParanoid" id="G3PMW5"/>
<dbReference type="FunFam" id="2.60.40.10:FF:000171">
    <property type="entry name" value="protein-glutamine gamma-glutamyltransferase 6"/>
    <property type="match status" value="1"/>
</dbReference>
<dbReference type="EC" id="2.3.2.13" evidence="3"/>
<reference evidence="5" key="1">
    <citation type="submission" date="2006-01" db="EMBL/GenBank/DDBJ databases">
        <authorList>
            <person name="Lindblad-Toh K."/>
            <person name="Mauceli E."/>
            <person name="Grabherr M."/>
            <person name="Chang J.L."/>
            <person name="Lander E.S."/>
        </authorList>
    </citation>
    <scope>NUCLEOTIDE SEQUENCE [LARGE SCALE GENOMIC DNA]</scope>
</reference>
<protein>
    <recommendedName>
        <fullName evidence="3">protein-glutamine gamma-glutamyltransferase</fullName>
        <ecNumber evidence="3">2.3.2.13</ecNumber>
    </recommendedName>
</protein>
<evidence type="ECO:0000256" key="1">
    <source>
        <dbReference type="ARBA" id="ARBA00005968"/>
    </source>
</evidence>
<dbReference type="Bgee" id="ENSGACG00000014362">
    <property type="expression patterns" value="Expressed in pharyngeal gill and 1 other cell type or tissue"/>
</dbReference>
<evidence type="ECO:0000256" key="2">
    <source>
        <dbReference type="ARBA" id="ARBA00023315"/>
    </source>
</evidence>
<dbReference type="InterPro" id="IPR036238">
    <property type="entry name" value="Transglutaminase_C_sf"/>
</dbReference>
<name>G3PMW5_GASAC</name>
<comment type="similarity">
    <text evidence="1">Belongs to the transglutaminase superfamily. Transglutaminase family.</text>
</comment>
<reference evidence="5" key="2">
    <citation type="submission" date="2024-04" db="UniProtKB">
        <authorList>
            <consortium name="Ensembl"/>
        </authorList>
    </citation>
    <scope>IDENTIFICATION</scope>
</reference>
<feature type="domain" description="Transglutaminase C-terminal" evidence="4">
    <location>
        <begin position="5"/>
        <end position="101"/>
    </location>
</feature>
<evidence type="ECO:0000256" key="3">
    <source>
        <dbReference type="ARBA" id="ARBA00024222"/>
    </source>
</evidence>
<dbReference type="PANTHER" id="PTHR11590:SF49">
    <property type="entry name" value="PROTEIN-GLUTAMINE GAMMA-GLUTAMYLTRANSFERASE K"/>
    <property type="match status" value="1"/>
</dbReference>
<dbReference type="OMA" id="WRYAIAN"/>
<evidence type="ECO:0000313" key="5">
    <source>
        <dbReference type="Ensembl" id="ENSGACP00000018948.1"/>
    </source>
</evidence>
<dbReference type="eggNOG" id="ENOG502QQ46">
    <property type="taxonomic scope" value="Eukaryota"/>
</dbReference>
<keyword evidence="2" id="KW-0012">Acyltransferase</keyword>
<dbReference type="InterPro" id="IPR008958">
    <property type="entry name" value="Transglutaminase_C"/>
</dbReference>
<accession>G3PMW5</accession>